<keyword evidence="1" id="KW-1133">Transmembrane helix</keyword>
<comment type="caution">
    <text evidence="2">The sequence shown here is derived from an EMBL/GenBank/DDBJ whole genome shotgun (WGS) entry which is preliminary data.</text>
</comment>
<gene>
    <name evidence="2" type="ORF">LEA_03824</name>
</gene>
<sequence length="104" mass="11401">ILRAMGVSFGEIIGILGYEQLLVSGVSIICAFIIGGVTSDLFVPLFQYMYNVNEQIPPYRVAAMQADYIKMYILIAIMLLGGFAILGAIIRKININKALKLGED</sequence>
<accession>K1UDS3</accession>
<feature type="transmembrane region" description="Helical" evidence="1">
    <location>
        <begin position="69"/>
        <end position="90"/>
    </location>
</feature>
<feature type="non-terminal residue" evidence="2">
    <location>
        <position position="1"/>
    </location>
</feature>
<organism evidence="2">
    <name type="scientific">human gut metagenome</name>
    <dbReference type="NCBI Taxonomy" id="408170"/>
    <lineage>
        <taxon>unclassified sequences</taxon>
        <taxon>metagenomes</taxon>
        <taxon>organismal metagenomes</taxon>
    </lineage>
</organism>
<feature type="transmembrane region" description="Helical" evidence="1">
    <location>
        <begin position="21"/>
        <end position="49"/>
    </location>
</feature>
<dbReference type="EMBL" id="AJWY01002533">
    <property type="protein sequence ID" value="EKC78109.1"/>
    <property type="molecule type" value="Genomic_DNA"/>
</dbReference>
<protein>
    <submittedName>
        <fullName evidence="2">Permease</fullName>
    </submittedName>
</protein>
<name>K1UDS3_9ZZZZ</name>
<keyword evidence="1" id="KW-0812">Transmembrane</keyword>
<keyword evidence="1" id="KW-0472">Membrane</keyword>
<evidence type="ECO:0000256" key="1">
    <source>
        <dbReference type="SAM" id="Phobius"/>
    </source>
</evidence>
<proteinExistence type="predicted"/>
<evidence type="ECO:0000313" key="2">
    <source>
        <dbReference type="EMBL" id="EKC78109.1"/>
    </source>
</evidence>
<dbReference type="AlphaFoldDB" id="K1UDS3"/>
<reference evidence="2" key="1">
    <citation type="journal article" date="2013" name="Environ. Microbiol.">
        <title>Microbiota from the distal guts of lean and obese adolescents exhibit partial functional redundancy besides clear differences in community structure.</title>
        <authorList>
            <person name="Ferrer M."/>
            <person name="Ruiz A."/>
            <person name="Lanza F."/>
            <person name="Haange S.B."/>
            <person name="Oberbach A."/>
            <person name="Till H."/>
            <person name="Bargiela R."/>
            <person name="Campoy C."/>
            <person name="Segura M.T."/>
            <person name="Richter M."/>
            <person name="von Bergen M."/>
            <person name="Seifert J."/>
            <person name="Suarez A."/>
        </authorList>
    </citation>
    <scope>NUCLEOTIDE SEQUENCE</scope>
</reference>